<keyword evidence="2" id="KW-0119">Carbohydrate metabolism</keyword>
<proteinExistence type="inferred from homology"/>
<evidence type="ECO:0000256" key="1">
    <source>
        <dbReference type="ARBA" id="ARBA00005564"/>
    </source>
</evidence>
<dbReference type="InterPro" id="IPR050282">
    <property type="entry name" value="Cycloisomerase_2"/>
</dbReference>
<dbReference type="AlphaFoldDB" id="A0A225M6C2"/>
<keyword evidence="4" id="KW-1185">Reference proteome</keyword>
<organism evidence="3 4">
    <name type="scientific">Candidimonas nitroreducens</name>
    <dbReference type="NCBI Taxonomy" id="683354"/>
    <lineage>
        <taxon>Bacteria</taxon>
        <taxon>Pseudomonadati</taxon>
        <taxon>Pseudomonadota</taxon>
        <taxon>Betaproteobacteria</taxon>
        <taxon>Burkholderiales</taxon>
        <taxon>Alcaligenaceae</taxon>
        <taxon>Candidimonas</taxon>
    </lineage>
</organism>
<dbReference type="InterPro" id="IPR019405">
    <property type="entry name" value="Lactonase_7-beta_prop"/>
</dbReference>
<dbReference type="EMBL" id="NJIH01000010">
    <property type="protein sequence ID" value="OWT56895.1"/>
    <property type="molecule type" value="Genomic_DNA"/>
</dbReference>
<comment type="caution">
    <text evidence="3">The sequence shown here is derived from an EMBL/GenBank/DDBJ whole genome shotgun (WGS) entry which is preliminary data.</text>
</comment>
<accession>A0A225M6C2</accession>
<keyword evidence="2" id="KW-0313">Glucose metabolism</keyword>
<protein>
    <submittedName>
        <fullName evidence="3">6-phosphogluconolactonase</fullName>
    </submittedName>
</protein>
<dbReference type="PANTHER" id="PTHR30344">
    <property type="entry name" value="6-PHOSPHOGLUCONOLACTONASE-RELATED"/>
    <property type="match status" value="1"/>
</dbReference>
<dbReference type="Proteomes" id="UP000214603">
    <property type="component" value="Unassembled WGS sequence"/>
</dbReference>
<evidence type="ECO:0000313" key="4">
    <source>
        <dbReference type="Proteomes" id="UP000214603"/>
    </source>
</evidence>
<evidence type="ECO:0000256" key="2">
    <source>
        <dbReference type="ARBA" id="ARBA00022526"/>
    </source>
</evidence>
<dbReference type="PANTHER" id="PTHR30344:SF1">
    <property type="entry name" value="6-PHOSPHOGLUCONOLACTONASE"/>
    <property type="match status" value="1"/>
</dbReference>
<dbReference type="Gene3D" id="2.130.10.10">
    <property type="entry name" value="YVTN repeat-like/Quinoprotein amine dehydrogenase"/>
    <property type="match status" value="1"/>
</dbReference>
<gene>
    <name evidence="3" type="ORF">CEY11_18645</name>
</gene>
<dbReference type="Pfam" id="PF10282">
    <property type="entry name" value="Lactonase"/>
    <property type="match status" value="1"/>
</dbReference>
<evidence type="ECO:0000313" key="3">
    <source>
        <dbReference type="EMBL" id="OWT56895.1"/>
    </source>
</evidence>
<dbReference type="GO" id="GO:0017057">
    <property type="term" value="F:6-phosphogluconolactonase activity"/>
    <property type="evidence" value="ECO:0007669"/>
    <property type="project" value="TreeGrafter"/>
</dbReference>
<comment type="similarity">
    <text evidence="1">Belongs to the cycloisomerase 2 family.</text>
</comment>
<reference evidence="4" key="1">
    <citation type="submission" date="2017-06" db="EMBL/GenBank/DDBJ databases">
        <title>Herbaspirillum phytohormonus sp. nov., isolated from the root nodule of Robinia pseudoacacia in lead-zinc mine.</title>
        <authorList>
            <person name="Fan M."/>
            <person name="Lin Y."/>
        </authorList>
    </citation>
    <scope>NUCLEOTIDE SEQUENCE [LARGE SCALE GENOMIC DNA]</scope>
    <source>
        <strain evidence="4">SC-089</strain>
    </source>
</reference>
<sequence>MPMPATAVSEPGFRRDSPGCFVYVSCAGTKEIHIFRLNEADGRLHVLGAAAVPGTSEPSPASMPMALSPDRRILYAALRSAPFPVSAFVIDQVDGGLSCRGTAPLPAAMAYLSVSRDGLLLGASYTEGKISVNRIDIDGVPQSPPVQTIDTPPKAHCIVEGQNGVCYATTVSGNAILAWRKSVRGQGLGLSGPVSTACRSGSGPRHLAFHPRLPVMYCINELAGSLTVFAIEESPGELVELQSISLMPPDFQGNALAADVHVRPDGCFVYASVRSTNLIAALRVDMASGRVECVGYYGADPSPRGFAIDPSGQFLVCAGQRSATVVVYDIDASSGALAQLHRYSVGSNANWVEIVPFG</sequence>
<dbReference type="SUPFAM" id="SSF50974">
    <property type="entry name" value="Nitrous oxide reductase, N-terminal domain"/>
    <property type="match status" value="1"/>
</dbReference>
<name>A0A225M6C2_9BURK</name>
<dbReference type="InterPro" id="IPR015943">
    <property type="entry name" value="WD40/YVTN_repeat-like_dom_sf"/>
</dbReference>
<dbReference type="GO" id="GO:0005829">
    <property type="term" value="C:cytosol"/>
    <property type="evidence" value="ECO:0007669"/>
    <property type="project" value="TreeGrafter"/>
</dbReference>
<dbReference type="GO" id="GO:0006006">
    <property type="term" value="P:glucose metabolic process"/>
    <property type="evidence" value="ECO:0007669"/>
    <property type="project" value="UniProtKB-KW"/>
</dbReference>
<dbReference type="InterPro" id="IPR011045">
    <property type="entry name" value="N2O_reductase_N"/>
</dbReference>